<feature type="chain" id="PRO_5019175624" description="Hydrophobic surface binding protein" evidence="1">
    <location>
        <begin position="26"/>
        <end position="187"/>
    </location>
</feature>
<gene>
    <name evidence="2" type="ORF">CVT24_006830</name>
</gene>
<dbReference type="EMBL" id="NHTK01000757">
    <property type="protein sequence ID" value="PPR05764.1"/>
    <property type="molecule type" value="Genomic_DNA"/>
</dbReference>
<keyword evidence="3" id="KW-1185">Reference proteome</keyword>
<dbReference type="InParanoid" id="A0A409YRX0"/>
<sequence length="187" mass="19791">MRLFSRGSQILITLFTLVCTTSILALTIPPSQVVSEINQIASTMKSVDSAIQQIASHDPKAALLAHEALENISSTFLSTANDVLSASNFTESDGISLLNSISSLGSTMTPTLKDLGNQRGNVGGILQATNLDFVTVFLDDLQNLQLSFSLAFNCACNKVPADISAQALPQLNSILGLINSIITIYSS</sequence>
<protein>
    <recommendedName>
        <fullName evidence="4">Hydrophobic surface binding protein</fullName>
    </recommendedName>
</protein>
<name>A0A409YRX0_9AGAR</name>
<comment type="caution">
    <text evidence="2">The sequence shown here is derived from an EMBL/GenBank/DDBJ whole genome shotgun (WGS) entry which is preliminary data.</text>
</comment>
<evidence type="ECO:0000313" key="2">
    <source>
        <dbReference type="EMBL" id="PPR05764.1"/>
    </source>
</evidence>
<dbReference type="InterPro" id="IPR021054">
    <property type="entry name" value="Cell_wall_mannoprotein_1"/>
</dbReference>
<dbReference type="Pfam" id="PF12296">
    <property type="entry name" value="HsbA"/>
    <property type="match status" value="1"/>
</dbReference>
<dbReference type="Proteomes" id="UP000284842">
    <property type="component" value="Unassembled WGS sequence"/>
</dbReference>
<dbReference type="AlphaFoldDB" id="A0A409YRX0"/>
<evidence type="ECO:0000313" key="3">
    <source>
        <dbReference type="Proteomes" id="UP000284842"/>
    </source>
</evidence>
<feature type="signal peptide" evidence="1">
    <location>
        <begin position="1"/>
        <end position="25"/>
    </location>
</feature>
<proteinExistence type="predicted"/>
<accession>A0A409YRX0</accession>
<reference evidence="2 3" key="1">
    <citation type="journal article" date="2018" name="Evol. Lett.">
        <title>Horizontal gene cluster transfer increased hallucinogenic mushroom diversity.</title>
        <authorList>
            <person name="Reynolds H.T."/>
            <person name="Vijayakumar V."/>
            <person name="Gluck-Thaler E."/>
            <person name="Korotkin H.B."/>
            <person name="Matheny P.B."/>
            <person name="Slot J.C."/>
        </authorList>
    </citation>
    <scope>NUCLEOTIDE SEQUENCE [LARGE SCALE GENOMIC DNA]</scope>
    <source>
        <strain evidence="2 3">2629</strain>
    </source>
</reference>
<evidence type="ECO:0000256" key="1">
    <source>
        <dbReference type="SAM" id="SignalP"/>
    </source>
</evidence>
<keyword evidence="1" id="KW-0732">Signal</keyword>
<evidence type="ECO:0008006" key="4">
    <source>
        <dbReference type="Google" id="ProtNLM"/>
    </source>
</evidence>
<organism evidence="2 3">
    <name type="scientific">Panaeolus cyanescens</name>
    <dbReference type="NCBI Taxonomy" id="181874"/>
    <lineage>
        <taxon>Eukaryota</taxon>
        <taxon>Fungi</taxon>
        <taxon>Dikarya</taxon>
        <taxon>Basidiomycota</taxon>
        <taxon>Agaricomycotina</taxon>
        <taxon>Agaricomycetes</taxon>
        <taxon>Agaricomycetidae</taxon>
        <taxon>Agaricales</taxon>
        <taxon>Agaricineae</taxon>
        <taxon>Galeropsidaceae</taxon>
        <taxon>Panaeolus</taxon>
    </lineage>
</organism>